<organism evidence="3 4">
    <name type="scientific">Edaphobacter modestus</name>
    <dbReference type="NCBI Taxonomy" id="388466"/>
    <lineage>
        <taxon>Bacteria</taxon>
        <taxon>Pseudomonadati</taxon>
        <taxon>Acidobacteriota</taxon>
        <taxon>Terriglobia</taxon>
        <taxon>Terriglobales</taxon>
        <taxon>Acidobacteriaceae</taxon>
        <taxon>Edaphobacter</taxon>
    </lineage>
</organism>
<dbReference type="InterPro" id="IPR010496">
    <property type="entry name" value="AL/BT2_dom"/>
</dbReference>
<reference evidence="3 4" key="1">
    <citation type="submission" date="2019-02" db="EMBL/GenBank/DDBJ databases">
        <title>Genomic Encyclopedia of Archaeal and Bacterial Type Strains, Phase II (KMG-II): from individual species to whole genera.</title>
        <authorList>
            <person name="Goeker M."/>
        </authorList>
    </citation>
    <scope>NUCLEOTIDE SEQUENCE [LARGE SCALE GENOMIC DNA]</scope>
    <source>
        <strain evidence="3 4">DSM 18101</strain>
    </source>
</reference>
<dbReference type="EMBL" id="SHKW01000002">
    <property type="protein sequence ID" value="RZU35581.1"/>
    <property type="molecule type" value="Genomic_DNA"/>
</dbReference>
<feature type="chain" id="PRO_5020605455" evidence="1">
    <location>
        <begin position="18"/>
        <end position="266"/>
    </location>
</feature>
<sequence length="266" mass="29475">MSLIVATVMAVALSAVAQQAEPQMKHQDTEVYAPVPPAVTPGKNDGDPPSDAIILFDGKNQDEWVSAEDHTPAKWIVIDGTLKVSKEHGVGNIETKKTFKDYQLHIDWKIPTTIEGSDQARGNSGVFLASLGPGDAGYELQVLDNYNNKTYVNGQVGSIYKQAIPLATPSRKPGEWQTYDIVWTAPRFNENGSVKTPAYATVFFNGVLVENHFELKGQTLYVGKPFYKAYDKAPIKLQAHGDKSEPISFRNIWVRELTFDPSYMLK</sequence>
<dbReference type="Proteomes" id="UP000292958">
    <property type="component" value="Unassembled WGS sequence"/>
</dbReference>
<feature type="domain" description="3-keto-alpha-glucoside-1,2-lyase/3-keto-2-hydroxy-glucal hydratase" evidence="2">
    <location>
        <begin position="52"/>
        <end position="255"/>
    </location>
</feature>
<proteinExistence type="predicted"/>
<evidence type="ECO:0000313" key="4">
    <source>
        <dbReference type="Proteomes" id="UP000292958"/>
    </source>
</evidence>
<name>A0A4Q7YGF9_9BACT</name>
<evidence type="ECO:0000259" key="2">
    <source>
        <dbReference type="Pfam" id="PF06439"/>
    </source>
</evidence>
<evidence type="ECO:0000256" key="1">
    <source>
        <dbReference type="SAM" id="SignalP"/>
    </source>
</evidence>
<dbReference type="AlphaFoldDB" id="A0A4Q7YGF9"/>
<gene>
    <name evidence="3" type="ORF">BDD14_5652</name>
</gene>
<keyword evidence="4" id="KW-1185">Reference proteome</keyword>
<evidence type="ECO:0000313" key="3">
    <source>
        <dbReference type="EMBL" id="RZU35581.1"/>
    </source>
</evidence>
<comment type="caution">
    <text evidence="3">The sequence shown here is derived from an EMBL/GenBank/DDBJ whole genome shotgun (WGS) entry which is preliminary data.</text>
</comment>
<dbReference type="Gene3D" id="2.60.120.560">
    <property type="entry name" value="Exo-inulinase, domain 1"/>
    <property type="match status" value="1"/>
</dbReference>
<keyword evidence="1" id="KW-0732">Signal</keyword>
<dbReference type="GO" id="GO:0016787">
    <property type="term" value="F:hydrolase activity"/>
    <property type="evidence" value="ECO:0007669"/>
    <property type="project" value="InterPro"/>
</dbReference>
<feature type="signal peptide" evidence="1">
    <location>
        <begin position="1"/>
        <end position="17"/>
    </location>
</feature>
<protein>
    <submittedName>
        <fullName evidence="3">Uncharacterized protein DUF1080</fullName>
    </submittedName>
</protein>
<accession>A0A4Q7YGF9</accession>
<dbReference type="Pfam" id="PF06439">
    <property type="entry name" value="3keto-disac_hyd"/>
    <property type="match status" value="1"/>
</dbReference>